<feature type="region of interest" description="Disordered" evidence="1">
    <location>
        <begin position="1"/>
        <end position="23"/>
    </location>
</feature>
<dbReference type="VEuPathDB" id="FungiDB:RhiirA1_465816"/>
<gene>
    <name evidence="2" type="ORF">CHRIB12_LOCUS10826</name>
    <name evidence="3" type="ORF">RhiirA5_416683</name>
</gene>
<dbReference type="Proteomes" id="UP000232722">
    <property type="component" value="Unassembled WGS sequence"/>
</dbReference>
<protein>
    <submittedName>
        <fullName evidence="3">Uncharacterized protein</fullName>
    </submittedName>
</protein>
<reference evidence="3 4" key="1">
    <citation type="submission" date="2016-04" db="EMBL/GenBank/DDBJ databases">
        <title>Genome analyses suggest a sexual origin of heterokaryosis in a supposedly ancient asexual fungus.</title>
        <authorList>
            <person name="Ropars J."/>
            <person name="Sedzielewska K."/>
            <person name="Noel J."/>
            <person name="Charron P."/>
            <person name="Farinelli L."/>
            <person name="Marton T."/>
            <person name="Kruger M."/>
            <person name="Pelin A."/>
            <person name="Brachmann A."/>
            <person name="Corradi N."/>
        </authorList>
    </citation>
    <scope>NUCLEOTIDE SEQUENCE [LARGE SCALE GENOMIC DNA]</scope>
    <source>
        <strain evidence="3 4">A5</strain>
    </source>
</reference>
<dbReference type="OrthoDB" id="2447334at2759"/>
<dbReference type="VEuPathDB" id="FungiDB:FUN_010558"/>
<dbReference type="EMBL" id="CAGKOT010000022">
    <property type="protein sequence ID" value="CAB5366385.1"/>
    <property type="molecule type" value="Genomic_DNA"/>
</dbReference>
<comment type="caution">
    <text evidence="3">The sequence shown here is derived from an EMBL/GenBank/DDBJ whole genome shotgun (WGS) entry which is preliminary data.</text>
</comment>
<dbReference type="Proteomes" id="UP000684084">
    <property type="component" value="Unassembled WGS sequence"/>
</dbReference>
<reference evidence="2" key="3">
    <citation type="submission" date="2020-05" db="EMBL/GenBank/DDBJ databases">
        <authorList>
            <person name="Rincon C."/>
            <person name="Sanders R I."/>
            <person name="Robbins C."/>
            <person name="Chaturvedi A."/>
        </authorList>
    </citation>
    <scope>NUCLEOTIDE SEQUENCE</scope>
    <source>
        <strain evidence="2">CHB12</strain>
    </source>
</reference>
<sequence length="179" mass="21502">MDSSSSEYQEKPKRPKRKSTNIDDNRISDEQIAHFNHIFCNLNPEKMWTFKSGRIIEKIIYEYARTLKYEFCLHSFIISNIDKKAKSLFRNEEWKEIFFSNCKKMPKIDKLVIELLKKYSVTNLSLFQKIIFKSFLLTNALYFNREHFNLNYVNLVYCAIHTLWKDDDNFTLDLSKLEG</sequence>
<dbReference type="EMBL" id="LLXJ01000529">
    <property type="protein sequence ID" value="PKC08615.1"/>
    <property type="molecule type" value="Genomic_DNA"/>
</dbReference>
<name>A0A2N0PP83_9GLOM</name>
<evidence type="ECO:0000313" key="2">
    <source>
        <dbReference type="EMBL" id="CAB5366385.1"/>
    </source>
</evidence>
<proteinExistence type="predicted"/>
<reference evidence="3 4" key="2">
    <citation type="submission" date="2017-09" db="EMBL/GenBank/DDBJ databases">
        <title>Extensive intraspecific genome diversity in a model arbuscular mycorrhizal fungus.</title>
        <authorList>
            <person name="Chen E.C."/>
            <person name="Morin E."/>
            <person name="Beaudet D."/>
            <person name="Noel J."/>
            <person name="Ndikumana S."/>
            <person name="Charron P."/>
            <person name="St-Onge C."/>
            <person name="Giorgi J."/>
            <person name="Grigoriev I.V."/>
            <person name="Roux C."/>
            <person name="Martin F.M."/>
            <person name="Corradi N."/>
        </authorList>
    </citation>
    <scope>NUCLEOTIDE SEQUENCE [LARGE SCALE GENOMIC DNA]</scope>
    <source>
        <strain evidence="3 4">A5</strain>
    </source>
</reference>
<evidence type="ECO:0000313" key="4">
    <source>
        <dbReference type="Proteomes" id="UP000232722"/>
    </source>
</evidence>
<organism evidence="3 4">
    <name type="scientific">Rhizophagus irregularis</name>
    <dbReference type="NCBI Taxonomy" id="588596"/>
    <lineage>
        <taxon>Eukaryota</taxon>
        <taxon>Fungi</taxon>
        <taxon>Fungi incertae sedis</taxon>
        <taxon>Mucoromycota</taxon>
        <taxon>Glomeromycotina</taxon>
        <taxon>Glomeromycetes</taxon>
        <taxon>Glomerales</taxon>
        <taxon>Glomeraceae</taxon>
        <taxon>Rhizophagus</taxon>
    </lineage>
</organism>
<evidence type="ECO:0000256" key="1">
    <source>
        <dbReference type="SAM" id="MobiDB-lite"/>
    </source>
</evidence>
<dbReference type="AlphaFoldDB" id="A0A2N0PP83"/>
<evidence type="ECO:0000313" key="3">
    <source>
        <dbReference type="EMBL" id="PKC08615.1"/>
    </source>
</evidence>
<accession>A0A2N0PP83</accession>